<evidence type="ECO:0000256" key="4">
    <source>
        <dbReference type="ARBA" id="ARBA00023289"/>
    </source>
</evidence>
<protein>
    <submittedName>
        <fullName evidence="6">Heavy metal-associated domain containing protein</fullName>
    </submittedName>
</protein>
<reference evidence="6" key="1">
    <citation type="journal article" date="2023" name="Science">
        <title>Elucidation of the pathway for biosynthesis of saponin adjuvants from the soapbark tree.</title>
        <authorList>
            <person name="Reed J."/>
            <person name="Orme A."/>
            <person name="El-Demerdash A."/>
            <person name="Owen C."/>
            <person name="Martin L.B.B."/>
            <person name="Misra R.C."/>
            <person name="Kikuchi S."/>
            <person name="Rejzek M."/>
            <person name="Martin A.C."/>
            <person name="Harkess A."/>
            <person name="Leebens-Mack J."/>
            <person name="Louveau T."/>
            <person name="Stephenson M.J."/>
            <person name="Osbourn A."/>
        </authorList>
    </citation>
    <scope>NUCLEOTIDE SEQUENCE</scope>
    <source>
        <strain evidence="6">S10</strain>
    </source>
</reference>
<comment type="similarity">
    <text evidence="5">Belongs to the HIPP family.</text>
</comment>
<keyword evidence="7" id="KW-1185">Reference proteome</keyword>
<organism evidence="6 7">
    <name type="scientific">Quillaja saponaria</name>
    <name type="common">Soap bark tree</name>
    <dbReference type="NCBI Taxonomy" id="32244"/>
    <lineage>
        <taxon>Eukaryota</taxon>
        <taxon>Viridiplantae</taxon>
        <taxon>Streptophyta</taxon>
        <taxon>Embryophyta</taxon>
        <taxon>Tracheophyta</taxon>
        <taxon>Spermatophyta</taxon>
        <taxon>Magnoliopsida</taxon>
        <taxon>eudicotyledons</taxon>
        <taxon>Gunneridae</taxon>
        <taxon>Pentapetalae</taxon>
        <taxon>rosids</taxon>
        <taxon>fabids</taxon>
        <taxon>Fabales</taxon>
        <taxon>Quillajaceae</taxon>
        <taxon>Quillaja</taxon>
    </lineage>
</organism>
<dbReference type="Proteomes" id="UP001163823">
    <property type="component" value="Chromosome 8"/>
</dbReference>
<accession>A0AAD7LMM3</accession>
<proteinExistence type="inferred from homology"/>
<evidence type="ECO:0000256" key="5">
    <source>
        <dbReference type="ARBA" id="ARBA00024045"/>
    </source>
</evidence>
<keyword evidence="2" id="KW-0479">Metal-binding</keyword>
<dbReference type="InterPro" id="IPR036163">
    <property type="entry name" value="HMA_dom_sf"/>
</dbReference>
<keyword evidence="4" id="KW-0636">Prenylation</keyword>
<sequence length="284" mass="32037">MSGENDSAQPIYNPTCTYPKAKVLKGAGLGVYKVHIDAEEEKVTVTGNVDPATLVQKLVRSGKHAEIWSPSSYSKQGNQVKDGKNKNKINFLDNSPSTSAMYIYPTFGREDDDWGSHWHLNQTVGTKDVAGRFHQNLMAAKLEENLSIDGNGARHGSIYRLEDRMIPKIDSVGFQGNSTGHFDSGGQDFGGHEDYPSGSLVYENDNPPPKMINMQGYGQSYLPPKVMQLHHYLPREMMNIYMHDRQTINTNMMNDNTYMHHFPLINHMYFQTPFNPYYYNSGSA</sequence>
<evidence type="ECO:0000256" key="3">
    <source>
        <dbReference type="ARBA" id="ARBA00023288"/>
    </source>
</evidence>
<evidence type="ECO:0000256" key="2">
    <source>
        <dbReference type="ARBA" id="ARBA00022723"/>
    </source>
</evidence>
<dbReference type="SUPFAM" id="SSF55008">
    <property type="entry name" value="HMA, heavy metal-associated domain"/>
    <property type="match status" value="1"/>
</dbReference>
<dbReference type="PANTHER" id="PTHR45868">
    <property type="entry name" value="HEAVY METAL-ASSOCIATED ISOPRENYLATED PLANT PROTEIN 33-RELATED"/>
    <property type="match status" value="1"/>
</dbReference>
<keyword evidence="1" id="KW-0488">Methylation</keyword>
<dbReference type="Gene3D" id="3.30.70.100">
    <property type="match status" value="1"/>
</dbReference>
<evidence type="ECO:0000313" key="7">
    <source>
        <dbReference type="Proteomes" id="UP001163823"/>
    </source>
</evidence>
<evidence type="ECO:0000256" key="1">
    <source>
        <dbReference type="ARBA" id="ARBA00022481"/>
    </source>
</evidence>
<comment type="caution">
    <text evidence="6">The sequence shown here is derived from an EMBL/GenBank/DDBJ whole genome shotgun (WGS) entry which is preliminary data.</text>
</comment>
<dbReference type="GO" id="GO:0046872">
    <property type="term" value="F:metal ion binding"/>
    <property type="evidence" value="ECO:0007669"/>
    <property type="project" value="UniProtKB-KW"/>
</dbReference>
<dbReference type="KEGG" id="qsa:O6P43_020611"/>
<dbReference type="PANTHER" id="PTHR45868:SF19">
    <property type="entry name" value="HEAVY METAL-ASSOCIATED ISOPRENYLATED PLANT PROTEIN 37"/>
    <property type="match status" value="1"/>
</dbReference>
<dbReference type="AlphaFoldDB" id="A0AAD7LMM3"/>
<keyword evidence="3" id="KW-0449">Lipoprotein</keyword>
<dbReference type="CDD" id="cd00371">
    <property type="entry name" value="HMA"/>
    <property type="match status" value="1"/>
</dbReference>
<name>A0AAD7LMM3_QUISA</name>
<dbReference type="InterPro" id="IPR006121">
    <property type="entry name" value="HMA_dom"/>
</dbReference>
<evidence type="ECO:0000313" key="6">
    <source>
        <dbReference type="EMBL" id="KAJ7960121.1"/>
    </source>
</evidence>
<gene>
    <name evidence="6" type="ORF">O6P43_020611</name>
</gene>
<dbReference type="EMBL" id="JARAOO010000008">
    <property type="protein sequence ID" value="KAJ7960121.1"/>
    <property type="molecule type" value="Genomic_DNA"/>
</dbReference>